<proteinExistence type="predicted"/>
<feature type="compositionally biased region" description="Basic and acidic residues" evidence="1">
    <location>
        <begin position="164"/>
        <end position="176"/>
    </location>
</feature>
<accession>A0A426FNK3</accession>
<feature type="compositionally biased region" description="Pro residues" evidence="1">
    <location>
        <begin position="61"/>
        <end position="93"/>
    </location>
</feature>
<evidence type="ECO:0000313" key="3">
    <source>
        <dbReference type="Proteomes" id="UP000270261"/>
    </source>
</evidence>
<keyword evidence="3" id="KW-1185">Reference proteome</keyword>
<dbReference type="Proteomes" id="UP000270261">
    <property type="component" value="Unassembled WGS sequence"/>
</dbReference>
<protein>
    <submittedName>
        <fullName evidence="2">Uncharacterized protein</fullName>
    </submittedName>
</protein>
<dbReference type="AlphaFoldDB" id="A0A426FNK3"/>
<evidence type="ECO:0000313" key="2">
    <source>
        <dbReference type="EMBL" id="RRN44263.1"/>
    </source>
</evidence>
<gene>
    <name evidence="2" type="ORF">EHV23_13110</name>
</gene>
<name>A0A426FNK3_9BURK</name>
<comment type="caution">
    <text evidence="2">The sequence shown here is derived from an EMBL/GenBank/DDBJ whole genome shotgun (WGS) entry which is preliminary data.</text>
</comment>
<feature type="region of interest" description="Disordered" evidence="1">
    <location>
        <begin position="1"/>
        <end position="196"/>
    </location>
</feature>
<evidence type="ECO:0000256" key="1">
    <source>
        <dbReference type="SAM" id="MobiDB-lite"/>
    </source>
</evidence>
<feature type="region of interest" description="Disordered" evidence="1">
    <location>
        <begin position="261"/>
        <end position="282"/>
    </location>
</feature>
<sequence length="366" mass="37428">MVPTPATAASGPAYQKAYTSTSTRQAISTDRLRWHPAATKRARRACPRQLSRQGSFWRRGPAPPAPMPTPMPTPSPAPVPAPAPAAAPAPALTPAPASSLVDATPDTTPPVRRGGCQRVSSPTKPAGSDDIEGPGTMDMPAPMGMFPAMESPAPKDAPAIQGAREAREVRPPREAGEAVNGSIPCPSVSSSSSGDRPPIWVSIQGCAAGSTSGSGWGEVTNGLLPVSARMLSDMTTPVPTQRVSMMPASGRPPIGATAVAATDGSEPAAGTPEGKTSAEAPVPMPVPVPVPVPVPEAASADVAGAAGAKGMADDEGLCGCIGVESSFRGQRWRMSWIHSSPWACRARRPGRRILDGFKASAQRADL</sequence>
<feature type="compositionally biased region" description="Polar residues" evidence="1">
    <location>
        <begin position="17"/>
        <end position="28"/>
    </location>
</feature>
<reference evidence="2 3" key="1">
    <citation type="submission" date="2018-11" db="EMBL/GenBank/DDBJ databases">
        <title>Genome sequencing of Lautropia sp. KCOM 2505 (= ChDC F240).</title>
        <authorList>
            <person name="Kook J.-K."/>
            <person name="Park S.-N."/>
            <person name="Lim Y.K."/>
        </authorList>
    </citation>
    <scope>NUCLEOTIDE SEQUENCE [LARGE SCALE GENOMIC DNA]</scope>
    <source>
        <strain evidence="2 3">KCOM 2505</strain>
    </source>
</reference>
<feature type="compositionally biased region" description="Low complexity" evidence="1">
    <location>
        <begin position="182"/>
        <end position="196"/>
    </location>
</feature>
<organism evidence="2 3">
    <name type="scientific">Lautropia dentalis</name>
    <dbReference type="NCBI Taxonomy" id="2490857"/>
    <lineage>
        <taxon>Bacteria</taxon>
        <taxon>Pseudomonadati</taxon>
        <taxon>Pseudomonadota</taxon>
        <taxon>Betaproteobacteria</taxon>
        <taxon>Burkholderiales</taxon>
        <taxon>Burkholderiaceae</taxon>
        <taxon>Lautropia</taxon>
    </lineage>
</organism>
<dbReference type="EMBL" id="RRUE01000002">
    <property type="protein sequence ID" value="RRN44263.1"/>
    <property type="molecule type" value="Genomic_DNA"/>
</dbReference>